<dbReference type="InParanoid" id="A0A1S3HTA7"/>
<evidence type="ECO:0000259" key="4">
    <source>
        <dbReference type="PROSITE" id="PS51006"/>
    </source>
</evidence>
<dbReference type="InterPro" id="IPR015576">
    <property type="entry name" value="Spermine_synthase_animal"/>
</dbReference>
<dbReference type="InterPro" id="IPR037163">
    <property type="entry name" value="Spermidine_synt_N_sf"/>
</dbReference>
<reference evidence="6" key="1">
    <citation type="submission" date="2025-08" db="UniProtKB">
        <authorList>
            <consortium name="RefSeq"/>
        </authorList>
    </citation>
    <scope>IDENTIFICATION</scope>
    <source>
        <tissue evidence="6">Gonads</tissue>
    </source>
</reference>
<dbReference type="SUPFAM" id="SSF53335">
    <property type="entry name" value="S-adenosyl-L-methionine-dependent methyltransferases"/>
    <property type="match status" value="1"/>
</dbReference>
<dbReference type="Proteomes" id="UP000085678">
    <property type="component" value="Unplaced"/>
</dbReference>
<dbReference type="Gene3D" id="2.30.140.10">
    <property type="entry name" value="Spermidine synthase, tetramerisation domain"/>
    <property type="match status" value="1"/>
</dbReference>
<keyword evidence="5" id="KW-1185">Reference proteome</keyword>
<accession>A0A1S3HTA7</accession>
<dbReference type="FunCoup" id="A0A1S3HTA7">
    <property type="interactions" value="287"/>
</dbReference>
<dbReference type="InterPro" id="IPR030373">
    <property type="entry name" value="PABS_CS"/>
</dbReference>
<dbReference type="InterPro" id="IPR029063">
    <property type="entry name" value="SAM-dependent_MTases_sf"/>
</dbReference>
<dbReference type="KEGG" id="lak:106157994"/>
<dbReference type="PANTHER" id="PTHR46315:SF1">
    <property type="entry name" value="SPERMINE SYNTHASE"/>
    <property type="match status" value="1"/>
</dbReference>
<dbReference type="InterPro" id="IPR030374">
    <property type="entry name" value="PABS"/>
</dbReference>
<feature type="active site" description="Proton acceptor" evidence="3">
    <location>
        <position position="287"/>
    </location>
</feature>
<feature type="domain" description="PABS" evidence="4">
    <location>
        <begin position="130"/>
        <end position="374"/>
    </location>
</feature>
<dbReference type="OrthoDB" id="5953636at2759"/>
<organism evidence="5 6">
    <name type="scientific">Lingula anatina</name>
    <name type="common">Brachiopod</name>
    <name type="synonym">Lingula unguis</name>
    <dbReference type="NCBI Taxonomy" id="7574"/>
    <lineage>
        <taxon>Eukaryota</taxon>
        <taxon>Metazoa</taxon>
        <taxon>Spiralia</taxon>
        <taxon>Lophotrochozoa</taxon>
        <taxon>Brachiopoda</taxon>
        <taxon>Linguliformea</taxon>
        <taxon>Lingulata</taxon>
        <taxon>Lingulida</taxon>
        <taxon>Linguloidea</taxon>
        <taxon>Lingulidae</taxon>
        <taxon>Lingula</taxon>
    </lineage>
</organism>
<dbReference type="Pfam" id="PF17950">
    <property type="entry name" value="SpmSyn_N"/>
    <property type="match status" value="1"/>
</dbReference>
<dbReference type="Pfam" id="PF01564">
    <property type="entry name" value="Spermine_synth"/>
    <property type="match status" value="1"/>
</dbReference>
<keyword evidence="2 3" id="KW-0808">Transferase</keyword>
<keyword evidence="3" id="KW-0620">Polyamine biosynthesis</keyword>
<proteinExistence type="inferred from homology"/>
<dbReference type="PROSITE" id="PS01330">
    <property type="entry name" value="PABS_1"/>
    <property type="match status" value="1"/>
</dbReference>
<evidence type="ECO:0000256" key="1">
    <source>
        <dbReference type="ARBA" id="ARBA00007867"/>
    </source>
</evidence>
<dbReference type="PROSITE" id="PS51006">
    <property type="entry name" value="PABS_2"/>
    <property type="match status" value="1"/>
</dbReference>
<dbReference type="GeneID" id="106157994"/>
<dbReference type="PANTHER" id="PTHR46315">
    <property type="entry name" value="SPERMINE SYNTHASE"/>
    <property type="match status" value="1"/>
</dbReference>
<protein>
    <submittedName>
        <fullName evidence="6">Spermine synthase</fullName>
    </submittedName>
</protein>
<sequence>MTANTIIMCFKVTASYVSDPAFLVSLKKIGELTLGALSSEPTQLQVDQDKLFIFTGTSGSHATLRIYFTGLVTLDVQHYGKGDEYEWSMGKYNMEAIKELKRKIKDQFGSQVEFLHCLYTPVRRGGKAWPYYVTADERLVEPDYDKVVYETNSSWQNIKIMHSRELGNVLVLDDDVSIGESDSIYTQTLLGLGTTKRENYEGKEILILGGGDGGILHELLKDNPKYVTMAEVDEEVIKTCRTHLRSVCGDSMDNFEGPNYKIIIGDGIQVMKESLEQEKKFDYIINDISEFAVDIENKYGFAYSFKTTHLVMELALKLLKPGGKLLARGDCASAKNYHSQLEEDVAKLGVRFNRRSAYVPSFRETYCFDEIWRD</sequence>
<dbReference type="GO" id="GO:0016768">
    <property type="term" value="F:spermine synthase activity"/>
    <property type="evidence" value="ECO:0007669"/>
    <property type="project" value="InterPro"/>
</dbReference>
<evidence type="ECO:0000256" key="3">
    <source>
        <dbReference type="PROSITE-ProRule" id="PRU00354"/>
    </source>
</evidence>
<evidence type="ECO:0000256" key="2">
    <source>
        <dbReference type="ARBA" id="ARBA00022679"/>
    </source>
</evidence>
<dbReference type="GO" id="GO:0006597">
    <property type="term" value="P:spermine biosynthetic process"/>
    <property type="evidence" value="ECO:0007669"/>
    <property type="project" value="InterPro"/>
</dbReference>
<evidence type="ECO:0000313" key="6">
    <source>
        <dbReference type="RefSeq" id="XP_013389275.1"/>
    </source>
</evidence>
<dbReference type="CDD" id="cd02440">
    <property type="entry name" value="AdoMet_MTases"/>
    <property type="match status" value="1"/>
</dbReference>
<dbReference type="AlphaFoldDB" id="A0A1S3HTA7"/>
<dbReference type="STRING" id="7574.A0A1S3HTA7"/>
<dbReference type="InterPro" id="IPR035246">
    <property type="entry name" value="Spermidine_synt_N"/>
</dbReference>
<gene>
    <name evidence="6" type="primary">LOC106157994</name>
</gene>
<comment type="similarity">
    <text evidence="1">Belongs to the spermidine/spermine synthase family.</text>
</comment>
<dbReference type="OMA" id="MSVQTIL"/>
<dbReference type="RefSeq" id="XP_013389275.1">
    <property type="nucleotide sequence ID" value="XM_013533821.1"/>
</dbReference>
<evidence type="ECO:0000313" key="5">
    <source>
        <dbReference type="Proteomes" id="UP000085678"/>
    </source>
</evidence>
<dbReference type="InterPro" id="IPR040900">
    <property type="entry name" value="SpmSyn_N"/>
</dbReference>
<name>A0A1S3HTA7_LINAN</name>
<dbReference type="Pfam" id="PF17284">
    <property type="entry name" value="Spermine_synt_N"/>
    <property type="match status" value="1"/>
</dbReference>
<dbReference type="Gene3D" id="3.40.50.150">
    <property type="entry name" value="Vaccinia Virus protein VP39"/>
    <property type="match status" value="1"/>
</dbReference>